<gene>
    <name evidence="1" type="ORF">DesyoDRAFT_1264</name>
</gene>
<accession>H5Y284</accession>
<dbReference type="EMBL" id="CM001441">
    <property type="protein sequence ID" value="EHQ88432.1"/>
    <property type="molecule type" value="Genomic_DNA"/>
</dbReference>
<sequence length="71" mass="8224">MEGPKSAKHTNRRERIGLSWSLSVEAFLNEKRAENLTEQSLVYYEQALELPPSIRSQDQSRCPRILLQRAP</sequence>
<dbReference type="Proteomes" id="UP000005104">
    <property type="component" value="Chromosome"/>
</dbReference>
<reference evidence="1 2" key="1">
    <citation type="submission" date="2011-11" db="EMBL/GenBank/DDBJ databases">
        <title>The Noncontiguous Finished genome of Desulfosporosinus youngiae DSM 17734.</title>
        <authorList>
            <consortium name="US DOE Joint Genome Institute (JGI-PGF)"/>
            <person name="Lucas S."/>
            <person name="Han J."/>
            <person name="Lapidus A."/>
            <person name="Cheng J.-F."/>
            <person name="Goodwin L."/>
            <person name="Pitluck S."/>
            <person name="Peters L."/>
            <person name="Ovchinnikova G."/>
            <person name="Lu M."/>
            <person name="Land M.L."/>
            <person name="Hauser L."/>
            <person name="Pester M."/>
            <person name="Spring S."/>
            <person name="Ollivier B."/>
            <person name="Rattei T."/>
            <person name="Klenk H.-P."/>
            <person name="Wagner M."/>
            <person name="Loy A."/>
            <person name="Woyke T.J."/>
        </authorList>
    </citation>
    <scope>NUCLEOTIDE SEQUENCE [LARGE SCALE GENOMIC DNA]</scope>
    <source>
        <strain evidence="1 2">DSM 17734</strain>
    </source>
</reference>
<name>H5Y284_9FIRM</name>
<evidence type="ECO:0000313" key="1">
    <source>
        <dbReference type="EMBL" id="EHQ88432.1"/>
    </source>
</evidence>
<dbReference type="STRING" id="768710.DesyoDRAFT_1264"/>
<dbReference type="AlphaFoldDB" id="H5Y284"/>
<organism evidence="1 2">
    <name type="scientific">Desulfosporosinus youngiae DSM 17734</name>
    <dbReference type="NCBI Taxonomy" id="768710"/>
    <lineage>
        <taxon>Bacteria</taxon>
        <taxon>Bacillati</taxon>
        <taxon>Bacillota</taxon>
        <taxon>Clostridia</taxon>
        <taxon>Eubacteriales</taxon>
        <taxon>Desulfitobacteriaceae</taxon>
        <taxon>Desulfosporosinus</taxon>
    </lineage>
</organism>
<evidence type="ECO:0000313" key="2">
    <source>
        <dbReference type="Proteomes" id="UP000005104"/>
    </source>
</evidence>
<dbReference type="HOGENOM" id="CLU_2733525_0_0_9"/>
<keyword evidence="2" id="KW-1185">Reference proteome</keyword>
<protein>
    <submittedName>
        <fullName evidence="1">Uncharacterized protein</fullName>
    </submittedName>
</protein>
<proteinExistence type="predicted"/>